<accession>A0A1A9AT07</accession>
<feature type="compositionally biased region" description="Basic and acidic residues" evidence="1">
    <location>
        <begin position="228"/>
        <end position="240"/>
    </location>
</feature>
<dbReference type="Proteomes" id="UP000078550">
    <property type="component" value="Unassembled WGS sequence"/>
</dbReference>
<feature type="compositionally biased region" description="Polar residues" evidence="1">
    <location>
        <begin position="309"/>
        <end position="325"/>
    </location>
</feature>
<organism evidence="3 4">
    <name type="scientific">Plasmodium ovale wallikeri</name>
    <dbReference type="NCBI Taxonomy" id="864142"/>
    <lineage>
        <taxon>Eukaryota</taxon>
        <taxon>Sar</taxon>
        <taxon>Alveolata</taxon>
        <taxon>Apicomplexa</taxon>
        <taxon>Aconoidasida</taxon>
        <taxon>Haemosporida</taxon>
        <taxon>Plasmodiidae</taxon>
        <taxon>Plasmodium</taxon>
        <taxon>Plasmodium (Plasmodium)</taxon>
    </lineage>
</organism>
<name>A0A1A9AT07_PLAOA</name>
<feature type="region of interest" description="Disordered" evidence="1">
    <location>
        <begin position="210"/>
        <end position="554"/>
    </location>
</feature>
<feature type="compositionally biased region" description="Low complexity" evidence="1">
    <location>
        <begin position="358"/>
        <end position="376"/>
    </location>
</feature>
<keyword evidence="2" id="KW-0812">Transmembrane</keyword>
<feature type="region of interest" description="Disordered" evidence="1">
    <location>
        <begin position="646"/>
        <end position="669"/>
    </location>
</feature>
<dbReference type="EMBL" id="FLRE01003312">
    <property type="protein sequence ID" value="SBT59402.1"/>
    <property type="molecule type" value="Genomic_DNA"/>
</dbReference>
<sequence>MEKVTNNCDDIKNASKKNTNISILPYKTAILHGAISIIRDFKKKTENGIDYKSLCEKISKYVNSRKQCVRQELKEKGKNLITNEWKTVITSLLVTFNKYEINSLCYFENDNEVSKKKEVLNIHNVFRKFCIEKKNRLRNSSHMDFEECDKFLSWISEKKMELQGHDPGYKNIEEYQKYFNIHDNCNYPWLLKDIPDITCQRITRIRAREQNGKGKPLGDVSPLSPVLTKDRVQINKKESPSRTQPSSKKKGDPMSNKTPEKGSEKAPKQITSSPNTDVNHQSNSSSVILQGDHVHPNKGGGAKKEVTSMHPQQSTDSTPSVQTEPIQKDKTLLHSHASPSPPEDINLPPAIQHPPSPTATTSSSSSLSPVNDTTSSQTIATPSSLTITSDSSANSGSLLTSNVLPPVADTKDQDTAPQSSITSGTLASTHPNQSVPSTMPSDSSLPQAPVPTAPAVVTTAKEPGKFIPSSANTIKTTTAATDSVTISTSTTKAPIPPTEQVPSVSDSQEPPPPSASEEPKATVPITDPHQTVAPTPTPVSGSDNGGVSVPTQPVTIDNNQQATLSSAPSLKIKDLIKLPGVQSENSITPLSEYTASGNEDMKSSKIQKTVGQTDIKHNIPSVQMGTNNDHDQLIHLVSVDPGKIPDIKLGKDHNNNPVTHKGKNDKPNIIPEGIPPLTHIIPSLLVILATITLLFQLYKYTPFGFLLGRRRKRKKRDLRNTFVIPEESTYESPNITVHEWEDPNLVGQTVENDVYTKLLKINRYKQEMQKRKKKNKKTLIEVHMEVLEEHKNDEWELHKGDFLEICLRGFINDENDFYSNFSNLKSILNNIKNEKTIEDIQKQEILWNNWIEDHRNILEQWKKEEWFHILKNEWRKEQQIYKEKKYKLQENTLNEQDTHSIISQKDIWKHWILKQATLIDLFNKEDWFKSLVYVQDEEKDNYLVNEYNNITVTNENQLKNEKVNHEHGRSKNIIKKLMVQIHMMVLEECIKEDIIKHKELCIDNFIEDTYNQNNYDENRNRPQCDTHDFSVPVYEEIHTSTNK</sequence>
<protein>
    <submittedName>
        <fullName evidence="3">STP1 protein</fullName>
    </submittedName>
</protein>
<evidence type="ECO:0000256" key="2">
    <source>
        <dbReference type="SAM" id="Phobius"/>
    </source>
</evidence>
<gene>
    <name evidence="3" type="ORF">POVWA2_095910</name>
</gene>
<reference evidence="4" key="1">
    <citation type="submission" date="2016-05" db="EMBL/GenBank/DDBJ databases">
        <authorList>
            <person name="Naeem Raeece"/>
        </authorList>
    </citation>
    <scope>NUCLEOTIDE SEQUENCE [LARGE SCALE GENOMIC DNA]</scope>
</reference>
<evidence type="ECO:0000313" key="3">
    <source>
        <dbReference type="EMBL" id="SBT59402.1"/>
    </source>
</evidence>
<feature type="compositionally biased region" description="Polar residues" evidence="1">
    <location>
        <begin position="377"/>
        <end position="403"/>
    </location>
</feature>
<feature type="compositionally biased region" description="Polar residues" evidence="1">
    <location>
        <begin position="469"/>
        <end position="492"/>
    </location>
</feature>
<keyword evidence="2" id="KW-0472">Membrane</keyword>
<feature type="compositionally biased region" description="Polar residues" evidence="1">
    <location>
        <begin position="415"/>
        <end position="446"/>
    </location>
</feature>
<feature type="compositionally biased region" description="Basic and acidic residues" evidence="1">
    <location>
        <begin position="258"/>
        <end position="267"/>
    </location>
</feature>
<feature type="compositionally biased region" description="Polar residues" evidence="1">
    <location>
        <begin position="269"/>
        <end position="288"/>
    </location>
</feature>
<evidence type="ECO:0000256" key="1">
    <source>
        <dbReference type="SAM" id="MobiDB-lite"/>
    </source>
</evidence>
<keyword evidence="2" id="KW-1133">Transmembrane helix</keyword>
<feature type="compositionally biased region" description="Polar residues" evidence="1">
    <location>
        <begin position="528"/>
        <end position="542"/>
    </location>
</feature>
<dbReference type="AlphaFoldDB" id="A0A1A9AT07"/>
<proteinExistence type="predicted"/>
<evidence type="ECO:0000313" key="4">
    <source>
        <dbReference type="Proteomes" id="UP000078550"/>
    </source>
</evidence>
<feature type="transmembrane region" description="Helical" evidence="2">
    <location>
        <begin position="684"/>
        <end position="707"/>
    </location>
</feature>